<feature type="transmembrane region" description="Helical" evidence="7">
    <location>
        <begin position="111"/>
        <end position="134"/>
    </location>
</feature>
<dbReference type="Proteomes" id="UP000035929">
    <property type="component" value="Unassembled WGS sequence"/>
</dbReference>
<keyword evidence="2 7" id="KW-0813">Transport</keyword>
<evidence type="ECO:0000256" key="6">
    <source>
        <dbReference type="ARBA" id="ARBA00023136"/>
    </source>
</evidence>
<evidence type="ECO:0000256" key="5">
    <source>
        <dbReference type="ARBA" id="ARBA00022989"/>
    </source>
</evidence>
<evidence type="ECO:0000256" key="2">
    <source>
        <dbReference type="ARBA" id="ARBA00022448"/>
    </source>
</evidence>
<dbReference type="EMBL" id="LABX01000139">
    <property type="protein sequence ID" value="KMO32236.1"/>
    <property type="molecule type" value="Genomic_DNA"/>
</dbReference>
<evidence type="ECO:0000259" key="8">
    <source>
        <dbReference type="PROSITE" id="PS50928"/>
    </source>
</evidence>
<feature type="transmembrane region" description="Helical" evidence="7">
    <location>
        <begin position="70"/>
        <end position="99"/>
    </location>
</feature>
<feature type="domain" description="ABC transmembrane type-1" evidence="8">
    <location>
        <begin position="74"/>
        <end position="254"/>
    </location>
</feature>
<dbReference type="InterPro" id="IPR035906">
    <property type="entry name" value="MetI-like_sf"/>
</dbReference>
<sequence length="274" mass="28706">MSDVVNPIRPSLLASARPRLRIPWLMLARGAVGLVLVAVWEAGARSMPDLVASPAAALMRLSDLARSGTMLPMVGVTLAEAIGGLLLGAVPGMVLPFLIQLSPRATAAIEPLARAAVGIPKLALSPILILWFGIGLGAKVVLVGAMTFFLVFVATFAGIRSVGPGLVRTVAIFGAGGLAIAREVYWHSAQPFVWATLRAALPWAINAALVGEFLAAEDGVGHFIHHAYNLADVTGVYAGIILVAILVLAADWLLVAVQRRALRWRPVEAGTVLT</sequence>
<organism evidence="9 10">
    <name type="scientific">Methylobacterium aquaticum</name>
    <dbReference type="NCBI Taxonomy" id="270351"/>
    <lineage>
        <taxon>Bacteria</taxon>
        <taxon>Pseudomonadati</taxon>
        <taxon>Pseudomonadota</taxon>
        <taxon>Alphaproteobacteria</taxon>
        <taxon>Hyphomicrobiales</taxon>
        <taxon>Methylobacteriaceae</taxon>
        <taxon>Methylobacterium</taxon>
    </lineage>
</organism>
<evidence type="ECO:0000256" key="7">
    <source>
        <dbReference type="RuleBase" id="RU363032"/>
    </source>
</evidence>
<dbReference type="PANTHER" id="PTHR30151">
    <property type="entry name" value="ALKANE SULFONATE ABC TRANSPORTER-RELATED, MEMBRANE SUBUNIT"/>
    <property type="match status" value="1"/>
</dbReference>
<evidence type="ECO:0000313" key="10">
    <source>
        <dbReference type="Proteomes" id="UP000035929"/>
    </source>
</evidence>
<dbReference type="Gene3D" id="1.10.3720.10">
    <property type="entry name" value="MetI-like"/>
    <property type="match status" value="1"/>
</dbReference>
<comment type="similarity">
    <text evidence="7">Belongs to the binding-protein-dependent transport system permease family.</text>
</comment>
<proteinExistence type="inferred from homology"/>
<feature type="transmembrane region" description="Helical" evidence="7">
    <location>
        <begin position="21"/>
        <end position="40"/>
    </location>
</feature>
<dbReference type="PROSITE" id="PS50928">
    <property type="entry name" value="ABC_TM1"/>
    <property type="match status" value="1"/>
</dbReference>
<comment type="caution">
    <text evidence="9">The sequence shown here is derived from an EMBL/GenBank/DDBJ whole genome shotgun (WGS) entry which is preliminary data.</text>
</comment>
<feature type="transmembrane region" description="Helical" evidence="7">
    <location>
        <begin position="140"/>
        <end position="159"/>
    </location>
</feature>
<dbReference type="Pfam" id="PF00528">
    <property type="entry name" value="BPD_transp_1"/>
    <property type="match status" value="1"/>
</dbReference>
<feature type="transmembrane region" description="Helical" evidence="7">
    <location>
        <begin position="166"/>
        <end position="185"/>
    </location>
</feature>
<dbReference type="GO" id="GO:0055085">
    <property type="term" value="P:transmembrane transport"/>
    <property type="evidence" value="ECO:0007669"/>
    <property type="project" value="InterPro"/>
</dbReference>
<dbReference type="PATRIC" id="fig|270351.6.peg.1218"/>
<comment type="subcellular location">
    <subcellularLocation>
        <location evidence="1 7">Cell membrane</location>
        <topology evidence="1 7">Multi-pass membrane protein</topology>
    </subcellularLocation>
</comment>
<evidence type="ECO:0000256" key="4">
    <source>
        <dbReference type="ARBA" id="ARBA00022692"/>
    </source>
</evidence>
<keyword evidence="5 7" id="KW-1133">Transmembrane helix</keyword>
<dbReference type="OrthoDB" id="8138334at2"/>
<reference evidence="9 10" key="1">
    <citation type="submission" date="2015-03" db="EMBL/GenBank/DDBJ databases">
        <title>Genome sequencing of Methylobacterium aquaticum DSM16371 type strain.</title>
        <authorList>
            <person name="Chaudhry V."/>
            <person name="Patil P.B."/>
        </authorList>
    </citation>
    <scope>NUCLEOTIDE SEQUENCE [LARGE SCALE GENOMIC DNA]</scope>
    <source>
        <strain evidence="9 10">DSM 16371</strain>
    </source>
</reference>
<dbReference type="RefSeq" id="WP_048465169.1">
    <property type="nucleotide sequence ID" value="NZ_LABX01000139.1"/>
</dbReference>
<dbReference type="AlphaFoldDB" id="A0A0J6V0D0"/>
<evidence type="ECO:0000256" key="3">
    <source>
        <dbReference type="ARBA" id="ARBA00022475"/>
    </source>
</evidence>
<dbReference type="SUPFAM" id="SSF161098">
    <property type="entry name" value="MetI-like"/>
    <property type="match status" value="1"/>
</dbReference>
<dbReference type="InterPro" id="IPR000515">
    <property type="entry name" value="MetI-like"/>
</dbReference>
<gene>
    <name evidence="9" type="ORF">VP06_18135</name>
</gene>
<evidence type="ECO:0000313" key="9">
    <source>
        <dbReference type="EMBL" id="KMO32236.1"/>
    </source>
</evidence>
<evidence type="ECO:0000256" key="1">
    <source>
        <dbReference type="ARBA" id="ARBA00004651"/>
    </source>
</evidence>
<protein>
    <recommendedName>
        <fullName evidence="8">ABC transmembrane type-1 domain-containing protein</fullName>
    </recommendedName>
</protein>
<keyword evidence="6 7" id="KW-0472">Membrane</keyword>
<dbReference type="PANTHER" id="PTHR30151:SF20">
    <property type="entry name" value="ABC TRANSPORTER PERMEASE PROTEIN HI_0355-RELATED"/>
    <property type="match status" value="1"/>
</dbReference>
<feature type="transmembrane region" description="Helical" evidence="7">
    <location>
        <begin position="236"/>
        <end position="257"/>
    </location>
</feature>
<dbReference type="GO" id="GO:0005886">
    <property type="term" value="C:plasma membrane"/>
    <property type="evidence" value="ECO:0007669"/>
    <property type="project" value="UniProtKB-SubCell"/>
</dbReference>
<keyword evidence="3" id="KW-1003">Cell membrane</keyword>
<accession>A0A0J6V0D0</accession>
<name>A0A0J6V0D0_9HYPH</name>
<keyword evidence="4 7" id="KW-0812">Transmembrane</keyword>